<dbReference type="SUPFAM" id="SSF51556">
    <property type="entry name" value="Metallo-dependent hydrolases"/>
    <property type="match status" value="1"/>
</dbReference>
<dbReference type="Gene3D" id="3.20.20.140">
    <property type="entry name" value="Metal-dependent hydrolases"/>
    <property type="match status" value="1"/>
</dbReference>
<feature type="chain" id="PRO_5045068434" description="Amidohydrolase family protein" evidence="1">
    <location>
        <begin position="31"/>
        <end position="591"/>
    </location>
</feature>
<dbReference type="InterPro" id="IPR006311">
    <property type="entry name" value="TAT_signal"/>
</dbReference>
<evidence type="ECO:0008006" key="4">
    <source>
        <dbReference type="Google" id="ProtNLM"/>
    </source>
</evidence>
<protein>
    <recommendedName>
        <fullName evidence="4">Amidohydrolase family protein</fullName>
    </recommendedName>
</protein>
<evidence type="ECO:0000313" key="2">
    <source>
        <dbReference type="EMBL" id="PVX84372.1"/>
    </source>
</evidence>
<gene>
    <name evidence="2" type="ORF">C7402_105213</name>
</gene>
<organism evidence="2 3">
    <name type="scientific">Paraburkholderia unamae</name>
    <dbReference type="NCBI Taxonomy" id="219649"/>
    <lineage>
        <taxon>Bacteria</taxon>
        <taxon>Pseudomonadati</taxon>
        <taxon>Pseudomonadota</taxon>
        <taxon>Betaproteobacteria</taxon>
        <taxon>Burkholderiales</taxon>
        <taxon>Burkholderiaceae</taxon>
        <taxon>Paraburkholderia</taxon>
    </lineage>
</organism>
<accession>A0ABX5KS89</accession>
<sequence>MRNLDAVSRRKALQMLAGSLAAGAAFPRCAYPFASSSGEEALQSAGRIKPIFKPTRIGNSGKPTRYCIDVHAHIFNSSDIDAMGFMKKDAAHSIDNVLLRELVVGLAEVVGALALVAPAVEAEIGKLNAFLAKLTGVEKAESVKAFLQSEARAHRDIVSKNVAYEMKRRKLDQTYTALQQAHAQEMQRTFGDLKPSTEGPTTFEESIAIAIDPVRRLKDYQARYGGRGAPEKSLDPGGYVEFVGHMLAYRWMNLQDYTYAYTEANDAFGVDAMFASFVNFDYWLAPAKRSPQVEQMKLHSLLSSMSGGYMLPIVAYNPWTDIEEHDASFELVKKAIGQYGFVGVKIYPPMGFMPYGNSEPYPGKQAHPDVKKLNAVMLRLATWCAQNNVPIMAHSGESNGRDQGEDEFGGPNGWKALLQKLEITSPTVSLVGNLGHFGGDSDEPRHPKNDWPSEFAKLMRDPPENRLYGDLAYWEQLRWCDAKHPKCTVAKSRLKAAIRANPAVTGRIMFGTDWDMLSQEPDWGSYPSQVVGNLGGLIPSMEQFLYLNALACFGLAPGGARRNRVIARLSATVGDIPPWLKNAPAVTRGQD</sequence>
<dbReference type="InterPro" id="IPR032466">
    <property type="entry name" value="Metal_Hydrolase"/>
</dbReference>
<proteinExistence type="predicted"/>
<keyword evidence="1" id="KW-0732">Signal</keyword>
<name>A0ABX5KS89_9BURK</name>
<dbReference type="RefSeq" id="WP_133254477.1">
    <property type="nucleotide sequence ID" value="NZ_QEOB01000005.1"/>
</dbReference>
<dbReference type="Proteomes" id="UP000245712">
    <property type="component" value="Unassembled WGS sequence"/>
</dbReference>
<feature type="signal peptide" evidence="1">
    <location>
        <begin position="1"/>
        <end position="30"/>
    </location>
</feature>
<comment type="caution">
    <text evidence="2">The sequence shown here is derived from an EMBL/GenBank/DDBJ whole genome shotgun (WGS) entry which is preliminary data.</text>
</comment>
<keyword evidence="3" id="KW-1185">Reference proteome</keyword>
<reference evidence="2 3" key="1">
    <citation type="submission" date="2018-05" db="EMBL/GenBank/DDBJ databases">
        <title>Genomic Encyclopedia of Type Strains, Phase IV (KMG-V): Genome sequencing to study the core and pangenomes of soil and plant-associated prokaryotes.</title>
        <authorList>
            <person name="Whitman W."/>
        </authorList>
    </citation>
    <scope>NUCLEOTIDE SEQUENCE [LARGE SCALE GENOMIC DNA]</scope>
    <source>
        <strain evidence="2 3">SCZa-39</strain>
    </source>
</reference>
<dbReference type="EMBL" id="QEOB01000005">
    <property type="protein sequence ID" value="PVX84372.1"/>
    <property type="molecule type" value="Genomic_DNA"/>
</dbReference>
<evidence type="ECO:0000313" key="3">
    <source>
        <dbReference type="Proteomes" id="UP000245712"/>
    </source>
</evidence>
<dbReference type="PROSITE" id="PS51318">
    <property type="entry name" value="TAT"/>
    <property type="match status" value="1"/>
</dbReference>
<evidence type="ECO:0000256" key="1">
    <source>
        <dbReference type="SAM" id="SignalP"/>
    </source>
</evidence>